<dbReference type="Gene3D" id="3.40.50.2000">
    <property type="entry name" value="Glycogen Phosphorylase B"/>
    <property type="match status" value="2"/>
</dbReference>
<dbReference type="PANTHER" id="PTHR47779:SF1">
    <property type="entry name" value="SYNTHASE (CCG-9), PUTATIVE (AFU_ORTHOLOGUE AFUA_3G12100)-RELATED"/>
    <property type="match status" value="1"/>
</dbReference>
<feature type="domain" description="Glycosyl transferase family 1" evidence="1">
    <location>
        <begin position="2"/>
        <end position="81"/>
    </location>
</feature>
<dbReference type="SUPFAM" id="SSF53756">
    <property type="entry name" value="UDP-Glycosyltransferase/glycogen phosphorylase"/>
    <property type="match status" value="1"/>
</dbReference>
<dbReference type="AlphaFoldDB" id="A0A133UPG1"/>
<accession>A0A133UPG1</accession>
<feature type="non-terminal residue" evidence="2">
    <location>
        <position position="1"/>
    </location>
</feature>
<gene>
    <name evidence="2" type="ORF">AKJ37_06015</name>
</gene>
<protein>
    <submittedName>
        <fullName evidence="2">Glycosyl transferase family 1</fullName>
    </submittedName>
</protein>
<dbReference type="Proteomes" id="UP000070463">
    <property type="component" value="Unassembled WGS sequence"/>
</dbReference>
<dbReference type="Pfam" id="PF00534">
    <property type="entry name" value="Glycos_transf_1"/>
    <property type="match status" value="1"/>
</dbReference>
<keyword evidence="2" id="KW-0808">Transferase</keyword>
<dbReference type="InterPro" id="IPR052078">
    <property type="entry name" value="Trehalose_Metab_GTase"/>
</dbReference>
<dbReference type="EMBL" id="LHXR01000107">
    <property type="protein sequence ID" value="KXA96114.1"/>
    <property type="molecule type" value="Genomic_DNA"/>
</dbReference>
<organism evidence="2 3">
    <name type="scientific">candidate division MSBL1 archaeon SCGC-AAA259I09</name>
    <dbReference type="NCBI Taxonomy" id="1698267"/>
    <lineage>
        <taxon>Archaea</taxon>
        <taxon>Methanobacteriati</taxon>
        <taxon>Methanobacteriota</taxon>
        <taxon>candidate division MSBL1</taxon>
    </lineage>
</organism>
<comment type="caution">
    <text evidence="2">The sequence shown here is derived from an EMBL/GenBank/DDBJ whole genome shotgun (WGS) entry which is preliminary data.</text>
</comment>
<proteinExistence type="predicted"/>
<evidence type="ECO:0000313" key="3">
    <source>
        <dbReference type="Proteomes" id="UP000070463"/>
    </source>
</evidence>
<reference evidence="2 3" key="1">
    <citation type="journal article" date="2016" name="Sci. Rep.">
        <title>Metabolic traits of an uncultured archaeal lineage -MSBL1- from brine pools of the Red Sea.</title>
        <authorList>
            <person name="Mwirichia R."/>
            <person name="Alam I."/>
            <person name="Rashid M."/>
            <person name="Vinu M."/>
            <person name="Ba-Alawi W."/>
            <person name="Anthony Kamau A."/>
            <person name="Kamanda Ngugi D."/>
            <person name="Goker M."/>
            <person name="Klenk H.P."/>
            <person name="Bajic V."/>
            <person name="Stingl U."/>
        </authorList>
    </citation>
    <scope>NUCLEOTIDE SEQUENCE [LARGE SCALE GENOMIC DNA]</scope>
    <source>
        <strain evidence="2">SCGC-AAA259I09</strain>
    </source>
</reference>
<sequence>ASDVVLQKSLKEGFSLTVSEALWKETPVVGSEIGGIPTQIIDGKNGYLVNPRDYKEVAEKTMDILSSETLQEKMGRKGRERVREKFLITRHIEDWLDLWHNLLTECKAF</sequence>
<evidence type="ECO:0000259" key="1">
    <source>
        <dbReference type="Pfam" id="PF00534"/>
    </source>
</evidence>
<dbReference type="InterPro" id="IPR001296">
    <property type="entry name" value="Glyco_trans_1"/>
</dbReference>
<keyword evidence="3" id="KW-1185">Reference proteome</keyword>
<evidence type="ECO:0000313" key="2">
    <source>
        <dbReference type="EMBL" id="KXA96114.1"/>
    </source>
</evidence>
<dbReference type="GO" id="GO:0016757">
    <property type="term" value="F:glycosyltransferase activity"/>
    <property type="evidence" value="ECO:0007669"/>
    <property type="project" value="InterPro"/>
</dbReference>
<name>A0A133UPG1_9EURY</name>
<dbReference type="PANTHER" id="PTHR47779">
    <property type="entry name" value="SYNTHASE (CCG-9), PUTATIVE (AFU_ORTHOLOGUE AFUA_3G12100)-RELATED"/>
    <property type="match status" value="1"/>
</dbReference>